<accession>A0ABQ6CPF3</accession>
<keyword evidence="2" id="KW-1185">Reference proteome</keyword>
<reference evidence="2" key="1">
    <citation type="journal article" date="2019" name="Int. J. Syst. Evol. Microbiol.">
        <title>The Global Catalogue of Microorganisms (GCM) 10K type strain sequencing project: providing services to taxonomists for standard genome sequencing and annotation.</title>
        <authorList>
            <consortium name="The Broad Institute Genomics Platform"/>
            <consortium name="The Broad Institute Genome Sequencing Center for Infectious Disease"/>
            <person name="Wu L."/>
            <person name="Ma J."/>
        </authorList>
    </citation>
    <scope>NUCLEOTIDE SEQUENCE [LARGE SCALE GENOMIC DNA]</scope>
    <source>
        <strain evidence="2">NBRC 101365</strain>
    </source>
</reference>
<organism evidence="1 2">
    <name type="scientific">Labrys miyagiensis</name>
    <dbReference type="NCBI Taxonomy" id="346912"/>
    <lineage>
        <taxon>Bacteria</taxon>
        <taxon>Pseudomonadati</taxon>
        <taxon>Pseudomonadota</taxon>
        <taxon>Alphaproteobacteria</taxon>
        <taxon>Hyphomicrobiales</taxon>
        <taxon>Xanthobacteraceae</taxon>
        <taxon>Labrys</taxon>
    </lineage>
</organism>
<evidence type="ECO:0000313" key="1">
    <source>
        <dbReference type="EMBL" id="GLS22025.1"/>
    </source>
</evidence>
<gene>
    <name evidence="1" type="ORF">GCM10007874_50420</name>
</gene>
<name>A0ABQ6CPF3_9HYPH</name>
<protein>
    <submittedName>
        <fullName evidence="1">Uncharacterized protein</fullName>
    </submittedName>
</protein>
<dbReference type="Proteomes" id="UP001156882">
    <property type="component" value="Unassembled WGS sequence"/>
</dbReference>
<comment type="caution">
    <text evidence="1">The sequence shown here is derived from an EMBL/GenBank/DDBJ whole genome shotgun (WGS) entry which is preliminary data.</text>
</comment>
<sequence>MTGYYAVVCFTHGAGTELIALPPMSAPTRYAALRQACFSIAGGRDNTAIVGAIVFAKERNENDVLGDIAIVARYGETPEVMTGNGQSLTDGIVARQSPAVDSARRVFQIIRERWHRECPE</sequence>
<evidence type="ECO:0000313" key="2">
    <source>
        <dbReference type="Proteomes" id="UP001156882"/>
    </source>
</evidence>
<proteinExistence type="predicted"/>
<dbReference type="EMBL" id="BSPC01000057">
    <property type="protein sequence ID" value="GLS22025.1"/>
    <property type="molecule type" value="Genomic_DNA"/>
</dbReference>